<dbReference type="PANTHER" id="PTHR31860:SF4">
    <property type="entry name" value="OS02G0637800 PROTEIN"/>
    <property type="match status" value="1"/>
</dbReference>
<dbReference type="InterPro" id="IPR006927">
    <property type="entry name" value="DUF639"/>
</dbReference>
<proteinExistence type="predicted"/>
<keyword evidence="1" id="KW-0472">Membrane</keyword>
<name>A0A175YHX7_DAUCS</name>
<protein>
    <recommendedName>
        <fullName evidence="5">DUF639 domain-containing protein</fullName>
    </recommendedName>
</protein>
<dbReference type="Proteomes" id="UP000077755">
    <property type="component" value="Chromosome 9"/>
</dbReference>
<evidence type="ECO:0000313" key="2">
    <source>
        <dbReference type="EMBL" id="KZM82778.1"/>
    </source>
</evidence>
<dbReference type="STRING" id="79200.A0A175YHX7"/>
<reference evidence="2" key="1">
    <citation type="journal article" date="2016" name="Nat. Genet.">
        <title>A high-quality carrot genome assembly provides new insights into carotenoid accumulation and asterid genome evolution.</title>
        <authorList>
            <person name="Iorizzo M."/>
            <person name="Ellison S."/>
            <person name="Senalik D."/>
            <person name="Zeng P."/>
            <person name="Satapoomin P."/>
            <person name="Huang J."/>
            <person name="Bowman M."/>
            <person name="Iovene M."/>
            <person name="Sanseverino W."/>
            <person name="Cavagnaro P."/>
            <person name="Yildiz M."/>
            <person name="Macko-Podgorni A."/>
            <person name="Moranska E."/>
            <person name="Grzebelus E."/>
            <person name="Grzebelus D."/>
            <person name="Ashrafi H."/>
            <person name="Zheng Z."/>
            <person name="Cheng S."/>
            <person name="Spooner D."/>
            <person name="Van Deynze A."/>
            <person name="Simon P."/>
        </authorList>
    </citation>
    <scope>NUCLEOTIDE SEQUENCE [LARGE SCALE GENOMIC DNA]</scope>
    <source>
        <tissue evidence="2">Leaf</tissue>
    </source>
</reference>
<dbReference type="Pfam" id="PF04842">
    <property type="entry name" value="DUF639"/>
    <property type="match status" value="1"/>
</dbReference>
<sequence>MTSRPDYLADIKFRRFTFDMMLAWERPTTENEQNTVDDNKTVGLEAFARVAPACTVIADVITVYNLFDVLTSSSGNKLHFPMYDKYLRSLEKVIKVAAIANTSSPESNLQLPDGEIIIEIDGTIPTQPIFEHIGTSAWAVRVMLTSNAMYIKSMKAGTNDKAVKFELAADMKQVIKPDLTGPMGARLYDKAVMYKSTSITEPVYIEFAELRGSSRRDYWLDINLEILNAHKFIRMYNLNKIQQSETLARAALGILRYHAVKDAFQNFPSNYKTLLSFNLAENLPGGYMILETLSSRLSLLDDSTPQPANRQLRHPLYHLTLCRHGIVSKNDVGMDIEEMHQAGDVCVGEINPLEMAVKQSKEDIGRAEAAQATVNQVKVEGLGTNVAIMKDLLFPLILSFNFLQYLASWEDPSFSTAFLVLATYVVIRGFTKYLLPSVLISVAIMMGCNRYANHGKPMEAFNVTAPPSSSAMEQLLALQEAISALEGLIQTGNIFLLKVRALILAALPEATDRTAIALVIGAVVLAIMPVKYLVLLAFYEAYTREIRSNGLGLRRLREWWNSIPAAPVHIIKPDDKKNK</sequence>
<feature type="transmembrane region" description="Helical" evidence="1">
    <location>
        <begin position="515"/>
        <end position="539"/>
    </location>
</feature>
<dbReference type="Gramene" id="KZM82778">
    <property type="protein sequence ID" value="KZM82778"/>
    <property type="gene ID" value="DCAR_030347"/>
</dbReference>
<gene>
    <name evidence="2" type="ORF">DCAR_030347</name>
    <name evidence="3" type="ORF">DCAR_0935234</name>
</gene>
<keyword evidence="1" id="KW-0812">Transmembrane</keyword>
<dbReference type="AlphaFoldDB" id="A0A175YHX7"/>
<dbReference type="EMBL" id="CP093351">
    <property type="protein sequence ID" value="WOH15691.1"/>
    <property type="molecule type" value="Genomic_DNA"/>
</dbReference>
<evidence type="ECO:0008006" key="5">
    <source>
        <dbReference type="Google" id="ProtNLM"/>
    </source>
</evidence>
<evidence type="ECO:0000256" key="1">
    <source>
        <dbReference type="SAM" id="Phobius"/>
    </source>
</evidence>
<dbReference type="OMA" id="HRGWIRY"/>
<dbReference type="EMBL" id="LNRQ01000009">
    <property type="protein sequence ID" value="KZM82778.1"/>
    <property type="molecule type" value="Genomic_DNA"/>
</dbReference>
<accession>A0A175YHX7</accession>
<evidence type="ECO:0000313" key="4">
    <source>
        <dbReference type="Proteomes" id="UP000077755"/>
    </source>
</evidence>
<dbReference type="PANTHER" id="PTHR31860">
    <property type="entry name" value="HEAT-INDUCIBLE TRANSCRIPTION REPRESSOR (DUF639)-RELATED"/>
    <property type="match status" value="1"/>
</dbReference>
<keyword evidence="4" id="KW-1185">Reference proteome</keyword>
<evidence type="ECO:0000313" key="3">
    <source>
        <dbReference type="EMBL" id="WOH15691.1"/>
    </source>
</evidence>
<keyword evidence="1" id="KW-1133">Transmembrane helix</keyword>
<organism evidence="2">
    <name type="scientific">Daucus carota subsp. sativus</name>
    <name type="common">Carrot</name>
    <dbReference type="NCBI Taxonomy" id="79200"/>
    <lineage>
        <taxon>Eukaryota</taxon>
        <taxon>Viridiplantae</taxon>
        <taxon>Streptophyta</taxon>
        <taxon>Embryophyta</taxon>
        <taxon>Tracheophyta</taxon>
        <taxon>Spermatophyta</taxon>
        <taxon>Magnoliopsida</taxon>
        <taxon>eudicotyledons</taxon>
        <taxon>Gunneridae</taxon>
        <taxon>Pentapetalae</taxon>
        <taxon>asterids</taxon>
        <taxon>campanulids</taxon>
        <taxon>Apiales</taxon>
        <taxon>Apiaceae</taxon>
        <taxon>Apioideae</taxon>
        <taxon>Scandiceae</taxon>
        <taxon>Daucinae</taxon>
        <taxon>Daucus</taxon>
        <taxon>Daucus sect. Daucus</taxon>
    </lineage>
</organism>
<reference evidence="3" key="2">
    <citation type="submission" date="2022-03" db="EMBL/GenBank/DDBJ databases">
        <title>Draft title - Genomic analysis of global carrot germplasm unveils the trajectory of domestication and the origin of high carotenoid orange carrot.</title>
        <authorList>
            <person name="Iorizzo M."/>
            <person name="Ellison S."/>
            <person name="Senalik D."/>
            <person name="Macko-Podgorni A."/>
            <person name="Grzebelus D."/>
            <person name="Bostan H."/>
            <person name="Rolling W."/>
            <person name="Curaba J."/>
            <person name="Simon P."/>
        </authorList>
    </citation>
    <scope>NUCLEOTIDE SEQUENCE</scope>
    <source>
        <tissue evidence="3">Leaf</tissue>
    </source>
</reference>